<reference evidence="4" key="1">
    <citation type="submission" date="2017-09" db="EMBL/GenBank/DDBJ databases">
        <title>FDA dAtabase for Regulatory Grade micrObial Sequences (FDA-ARGOS): Supporting development and validation of Infectious Disease Dx tests.</title>
        <authorList>
            <person name="Minogue T."/>
            <person name="Wolcott M."/>
            <person name="Wasieloski L."/>
            <person name="Aguilar W."/>
            <person name="Moore D."/>
            <person name="Tallon L."/>
            <person name="Sadzewicz L."/>
            <person name="Ott S."/>
            <person name="Zhao X."/>
            <person name="Nagaraj S."/>
            <person name="Vavikolanu K."/>
            <person name="Aluvathingal J."/>
            <person name="Nadendla S."/>
            <person name="Sichtig H."/>
        </authorList>
    </citation>
    <scope>NUCLEOTIDE SEQUENCE [LARGE SCALE GENOMIC DNA]</scope>
    <source>
        <strain evidence="4">FDAARGOS_387</strain>
    </source>
</reference>
<dbReference type="Proteomes" id="UP000224974">
    <property type="component" value="Unassembled WGS sequence"/>
</dbReference>
<dbReference type="PANTHER" id="PTHR36113">
    <property type="entry name" value="LYASE, PUTATIVE-RELATED-RELATED"/>
    <property type="match status" value="1"/>
</dbReference>
<dbReference type="EMBL" id="PDDX01000001">
    <property type="protein sequence ID" value="PHI32047.1"/>
    <property type="molecule type" value="Genomic_DNA"/>
</dbReference>
<dbReference type="PANTHER" id="PTHR36113:SF6">
    <property type="entry name" value="FOSFOMYCIN RESISTANCE PROTEIN FOSX"/>
    <property type="match status" value="1"/>
</dbReference>
<name>A0A2C6DS66_9GAMM</name>
<dbReference type="GO" id="GO:0046872">
    <property type="term" value="F:metal ion binding"/>
    <property type="evidence" value="ECO:0007669"/>
    <property type="project" value="UniProtKB-KW"/>
</dbReference>
<comment type="caution">
    <text evidence="3">The sequence shown here is derived from an EMBL/GenBank/DDBJ whole genome shotgun (WGS) entry which is preliminary data.</text>
</comment>
<dbReference type="STRING" id="1111728.GCA_000427805_01360"/>
<dbReference type="OrthoDB" id="9795618at2"/>
<dbReference type="RefSeq" id="WP_029094450.1">
    <property type="nucleotide sequence ID" value="NZ_PDDX01000001.1"/>
</dbReference>
<evidence type="ECO:0000256" key="1">
    <source>
        <dbReference type="ARBA" id="ARBA00022723"/>
    </source>
</evidence>
<keyword evidence="1" id="KW-0479">Metal-binding</keyword>
<proteinExistence type="predicted"/>
<feature type="domain" description="VOC" evidence="2">
    <location>
        <begin position="6"/>
        <end position="129"/>
    </location>
</feature>
<evidence type="ECO:0000313" key="3">
    <source>
        <dbReference type="EMBL" id="PHI32047.1"/>
    </source>
</evidence>
<dbReference type="Gene3D" id="3.10.180.10">
    <property type="entry name" value="2,3-Dihydroxybiphenyl 1,2-Dioxygenase, domain 1"/>
    <property type="match status" value="1"/>
</dbReference>
<dbReference type="InterPro" id="IPR051332">
    <property type="entry name" value="Fosfomycin_Res_Enzymes"/>
</dbReference>
<dbReference type="InterPro" id="IPR004360">
    <property type="entry name" value="Glyas_Fos-R_dOase_dom"/>
</dbReference>
<organism evidence="3 4">
    <name type="scientific">Budvicia aquatica</name>
    <dbReference type="NCBI Taxonomy" id="82979"/>
    <lineage>
        <taxon>Bacteria</taxon>
        <taxon>Pseudomonadati</taxon>
        <taxon>Pseudomonadota</taxon>
        <taxon>Gammaproteobacteria</taxon>
        <taxon>Enterobacterales</taxon>
        <taxon>Budviciaceae</taxon>
        <taxon>Budvicia</taxon>
    </lineage>
</organism>
<evidence type="ECO:0000259" key="2">
    <source>
        <dbReference type="PROSITE" id="PS51819"/>
    </source>
</evidence>
<gene>
    <name evidence="3" type="ORF">CRN84_23365</name>
</gene>
<dbReference type="InterPro" id="IPR029068">
    <property type="entry name" value="Glyas_Bleomycin-R_OHBP_Dase"/>
</dbReference>
<accession>A0A2C6DS66</accession>
<keyword evidence="4" id="KW-1185">Reference proteome</keyword>
<dbReference type="NCBIfam" id="NF008551">
    <property type="entry name" value="PRK11478.1"/>
    <property type="match status" value="1"/>
</dbReference>
<dbReference type="InterPro" id="IPR037478">
    <property type="entry name" value="YwkD-like_dom"/>
</dbReference>
<protein>
    <submittedName>
        <fullName evidence="3">VOC family protein</fullName>
    </submittedName>
</protein>
<dbReference type="PROSITE" id="PS51819">
    <property type="entry name" value="VOC"/>
    <property type="match status" value="1"/>
</dbReference>
<dbReference type="SUPFAM" id="SSF54593">
    <property type="entry name" value="Glyoxalase/Bleomycin resistance protein/Dihydroxybiphenyl dioxygenase"/>
    <property type="match status" value="1"/>
</dbReference>
<dbReference type="AlphaFoldDB" id="A0A2C6DS66"/>
<dbReference type="Pfam" id="PF00903">
    <property type="entry name" value="Glyoxalase"/>
    <property type="match status" value="1"/>
</dbReference>
<dbReference type="CDD" id="cd08352">
    <property type="entry name" value="VOC_Bs_YwkD_like"/>
    <property type="match status" value="1"/>
</dbReference>
<sequence>MLNIDKMHHIAVICSDYSKSKDFYCHTLGFSLMAEYYRAERGSWKADLALNGQYMIELFSFPSPPERVSRPEACGLRHLAFSVQDLELAITQLNKDGVECEDIRIDPYTGKRFTFFSDPDGLPLELYEQSL</sequence>
<dbReference type="InterPro" id="IPR037523">
    <property type="entry name" value="VOC_core"/>
</dbReference>
<evidence type="ECO:0000313" key="4">
    <source>
        <dbReference type="Proteomes" id="UP000224974"/>
    </source>
</evidence>